<keyword evidence="3" id="KW-1185">Reference proteome</keyword>
<protein>
    <submittedName>
        <fullName evidence="2">Uncharacterized protein</fullName>
    </submittedName>
</protein>
<dbReference type="EMBL" id="CAJGYM010000156">
    <property type="protein sequence ID" value="CAD6199128.1"/>
    <property type="molecule type" value="Genomic_DNA"/>
</dbReference>
<comment type="caution">
    <text evidence="2">The sequence shown here is derived from an EMBL/GenBank/DDBJ whole genome shotgun (WGS) entry which is preliminary data.</text>
</comment>
<organism evidence="2 3">
    <name type="scientific">Caenorhabditis auriculariae</name>
    <dbReference type="NCBI Taxonomy" id="2777116"/>
    <lineage>
        <taxon>Eukaryota</taxon>
        <taxon>Metazoa</taxon>
        <taxon>Ecdysozoa</taxon>
        <taxon>Nematoda</taxon>
        <taxon>Chromadorea</taxon>
        <taxon>Rhabditida</taxon>
        <taxon>Rhabditina</taxon>
        <taxon>Rhabditomorpha</taxon>
        <taxon>Rhabditoidea</taxon>
        <taxon>Rhabditidae</taxon>
        <taxon>Peloderinae</taxon>
        <taxon>Caenorhabditis</taxon>
    </lineage>
</organism>
<evidence type="ECO:0000313" key="3">
    <source>
        <dbReference type="Proteomes" id="UP000835052"/>
    </source>
</evidence>
<dbReference type="AlphaFoldDB" id="A0A8S1HR25"/>
<proteinExistence type="predicted"/>
<gene>
    <name evidence="2" type="ORF">CAUJ_LOCUS15032</name>
</gene>
<evidence type="ECO:0000256" key="1">
    <source>
        <dbReference type="SAM" id="MobiDB-lite"/>
    </source>
</evidence>
<name>A0A8S1HR25_9PELO</name>
<feature type="compositionally biased region" description="Basic residues" evidence="1">
    <location>
        <begin position="9"/>
        <end position="18"/>
    </location>
</feature>
<feature type="region of interest" description="Disordered" evidence="1">
    <location>
        <begin position="1"/>
        <end position="24"/>
    </location>
</feature>
<dbReference type="Proteomes" id="UP000835052">
    <property type="component" value="Unassembled WGS sequence"/>
</dbReference>
<reference evidence="2" key="1">
    <citation type="submission" date="2020-10" db="EMBL/GenBank/DDBJ databases">
        <authorList>
            <person name="Kikuchi T."/>
        </authorList>
    </citation>
    <scope>NUCLEOTIDE SEQUENCE</scope>
    <source>
        <strain evidence="2">NKZ352</strain>
    </source>
</reference>
<evidence type="ECO:0000313" key="2">
    <source>
        <dbReference type="EMBL" id="CAD6199128.1"/>
    </source>
</evidence>
<accession>A0A8S1HR25</accession>
<sequence length="227" mass="25303">MLDPDGKPSRPHLKRKKKINGEDETPKLAATFALPPMESLQNGKKMVVQPIFLIVPAPDVASVVESIAESLGNKNEVAIRTCAAGTMVTRISSTDSPRLDNNSPNLNNLRSLLDGPYSYNHPSTSTICENGQVMQNQNDQQSNYYYPENAREERGTAMDQILDDCNMYCTYDQYDMNSVGDMKPNIRPTTADFGNNYVSEGPQTRNFGTTMFDWYVCSMGKDYGSEN</sequence>